<evidence type="ECO:0000259" key="9">
    <source>
        <dbReference type="PROSITE" id="PS50888"/>
    </source>
</evidence>
<dbReference type="PROSITE" id="PS50888">
    <property type="entry name" value="BHLH"/>
    <property type="match status" value="1"/>
</dbReference>
<feature type="domain" description="PAS" evidence="8">
    <location>
        <begin position="327"/>
        <end position="373"/>
    </location>
</feature>
<dbReference type="Pfam" id="PF08447">
    <property type="entry name" value="PAS_3"/>
    <property type="match status" value="1"/>
</dbReference>
<dbReference type="SMART" id="SM00353">
    <property type="entry name" value="HLH"/>
    <property type="match status" value="1"/>
</dbReference>
<sequence>MLPYQAVAMDYRQQAAAAAAFTHSWLVPAAELYVPYKHNTVEPGILELRKEKSRDAARSRRGKENYEFYELAKMLPLPAAITSQLDKASIIRLTISYLKLRDFSGHGDPPWNRDQPLPSKSVKAGGVRGRGANNIAQDIFELHQGTHILQSLDGFAFALGADGRFLYISETVSIYLGLSQVEMTGSSVFDYVHQQDHSEVAEQLGLGLSQGSAIGSPQGSEEGGTSSPVSTVMTLNSSNYKGYDRTFCIRMKSTLTKRGCHFKSSGYRVVLLLCRLRPQYQFSHSRKSSPPLLGMVSLAIALPPPSVHEIRLESDMFVTRLNFDFSIAHCEPRVADLLDYTAEEITGMNMYTLCHGEDAHRLRKSHIDLINKGQVLTHYYRLMNKNGGYTWVQTCATVVCNSKNAEEQNIICVNYVVSGREYKNLIMDCCQLEEHVNARGVKREDTSGNDPENGSPGSETGEGRSGGNAHLPDRHLGPSELDDETPDVQGDQRGRGLMDQIHAGEHQQISGVLTRPMKKLVGERRGVKRKVGEEESSCSSEEEERQAPVRKRYPVLSPASSSCQSSVLASSPKGQEDSDGAGGTVKELEQAMSKHLPPPDKAHTDFSTDALLKAQQQRSTIQWIGALNQPPPGSTLPASTLLRQLYANRESVIRANVTRPSGYYGPEMGPLPTPPGSDGSYPQEYIQKNDFPLYHNYTVDYHSAMTPPSSVSPRDKHQQPLHSGFDSPPVGYPEVLRPQYIEGPAQPLPLKPQPYPVHPLEPYPTTSIEQPQFYSSNPAPAFHLYNKPNSSSPNWYTAPT</sequence>
<keyword evidence="6" id="KW-0539">Nucleus</keyword>
<keyword evidence="4" id="KW-0238">DNA-binding</keyword>
<evidence type="ECO:0000256" key="6">
    <source>
        <dbReference type="ARBA" id="ARBA00023242"/>
    </source>
</evidence>
<dbReference type="GO" id="GO:0000977">
    <property type="term" value="F:RNA polymerase II transcription regulatory region sequence-specific DNA binding"/>
    <property type="evidence" value="ECO:0007669"/>
    <property type="project" value="TreeGrafter"/>
</dbReference>
<feature type="compositionally biased region" description="Polar residues" evidence="7">
    <location>
        <begin position="764"/>
        <end position="778"/>
    </location>
</feature>
<dbReference type="SUPFAM" id="SSF55785">
    <property type="entry name" value="PYP-like sensor domain (PAS domain)"/>
    <property type="match status" value="2"/>
</dbReference>
<dbReference type="GO" id="GO:0046983">
    <property type="term" value="F:protein dimerization activity"/>
    <property type="evidence" value="ECO:0007669"/>
    <property type="project" value="InterPro"/>
</dbReference>
<dbReference type="PANTHER" id="PTHR23043">
    <property type="entry name" value="HYPOXIA-INDUCIBLE FACTOR 1 ALPHA"/>
    <property type="match status" value="1"/>
</dbReference>
<protein>
    <recommendedName>
        <fullName evidence="12">Trachealess</fullName>
    </recommendedName>
</protein>
<feature type="compositionally biased region" description="Acidic residues" evidence="7">
    <location>
        <begin position="534"/>
        <end position="544"/>
    </location>
</feature>
<dbReference type="Gene3D" id="4.10.280.10">
    <property type="entry name" value="Helix-loop-helix DNA-binding domain"/>
    <property type="match status" value="1"/>
</dbReference>
<dbReference type="SMART" id="SM00091">
    <property type="entry name" value="PAS"/>
    <property type="match status" value="2"/>
</dbReference>
<dbReference type="CDD" id="cd00130">
    <property type="entry name" value="PAS"/>
    <property type="match status" value="2"/>
</dbReference>
<keyword evidence="11" id="KW-1185">Reference proteome</keyword>
<dbReference type="CDD" id="cd19733">
    <property type="entry name" value="bHLH-PAS_trachealess_like"/>
    <property type="match status" value="1"/>
</dbReference>
<dbReference type="OMA" id="ANNIAQD"/>
<proteinExistence type="predicted"/>
<feature type="compositionally biased region" description="Low complexity" evidence="7">
    <location>
        <begin position="554"/>
        <end position="571"/>
    </location>
</feature>
<feature type="compositionally biased region" description="Basic and acidic residues" evidence="7">
    <location>
        <begin position="520"/>
        <end position="533"/>
    </location>
</feature>
<dbReference type="InterPro" id="IPR036638">
    <property type="entry name" value="HLH_DNA-bd_sf"/>
</dbReference>
<dbReference type="Proteomes" id="UP000494040">
    <property type="component" value="Unassembled WGS sequence"/>
</dbReference>
<evidence type="ECO:0000256" key="4">
    <source>
        <dbReference type="ARBA" id="ARBA00023125"/>
    </source>
</evidence>
<evidence type="ECO:0000256" key="1">
    <source>
        <dbReference type="ARBA" id="ARBA00004123"/>
    </source>
</evidence>
<evidence type="ECO:0000259" key="8">
    <source>
        <dbReference type="PROSITE" id="PS50112"/>
    </source>
</evidence>
<dbReference type="SMART" id="SM00086">
    <property type="entry name" value="PAC"/>
    <property type="match status" value="1"/>
</dbReference>
<dbReference type="Gene3D" id="3.30.450.20">
    <property type="entry name" value="PAS domain"/>
    <property type="match status" value="2"/>
</dbReference>
<keyword evidence="2" id="KW-0677">Repeat</keyword>
<feature type="domain" description="PAS" evidence="8">
    <location>
        <begin position="147"/>
        <end position="211"/>
    </location>
</feature>
<dbReference type="InterPro" id="IPR001610">
    <property type="entry name" value="PAC"/>
</dbReference>
<feature type="compositionally biased region" description="Pro residues" evidence="7">
    <location>
        <begin position="746"/>
        <end position="762"/>
    </location>
</feature>
<feature type="compositionally biased region" description="Polar residues" evidence="7">
    <location>
        <begin position="448"/>
        <end position="458"/>
    </location>
</feature>
<evidence type="ECO:0000256" key="5">
    <source>
        <dbReference type="ARBA" id="ARBA00023163"/>
    </source>
</evidence>
<dbReference type="FunFam" id="3.30.450.20:FF:000025">
    <property type="entry name" value="Neuronal PAS domain protein 3 isoform 1"/>
    <property type="match status" value="1"/>
</dbReference>
<dbReference type="EnsemblMetazoa" id="XM_014393440.2">
    <property type="protein sequence ID" value="XP_014248926.1"/>
    <property type="gene ID" value="LOC106666335"/>
</dbReference>
<dbReference type="InterPro" id="IPR000014">
    <property type="entry name" value="PAS"/>
</dbReference>
<dbReference type="GO" id="GO:0045944">
    <property type="term" value="P:positive regulation of transcription by RNA polymerase II"/>
    <property type="evidence" value="ECO:0007669"/>
    <property type="project" value="UniProtKB-ARBA"/>
</dbReference>
<dbReference type="InterPro" id="IPR013655">
    <property type="entry name" value="PAS_fold_3"/>
</dbReference>
<evidence type="ECO:0000256" key="2">
    <source>
        <dbReference type="ARBA" id="ARBA00022737"/>
    </source>
</evidence>
<reference evidence="10" key="1">
    <citation type="submission" date="2022-01" db="UniProtKB">
        <authorList>
            <consortium name="EnsemblMetazoa"/>
        </authorList>
    </citation>
    <scope>IDENTIFICATION</scope>
</reference>
<dbReference type="Pfam" id="PF23171">
    <property type="entry name" value="bHLH_HIF1A"/>
    <property type="match status" value="1"/>
</dbReference>
<dbReference type="GeneID" id="106666335"/>
<feature type="domain" description="BHLH" evidence="9">
    <location>
        <begin position="48"/>
        <end position="101"/>
    </location>
</feature>
<dbReference type="GO" id="GO:0000981">
    <property type="term" value="F:DNA-binding transcription factor activity, RNA polymerase II-specific"/>
    <property type="evidence" value="ECO:0007669"/>
    <property type="project" value="TreeGrafter"/>
</dbReference>
<dbReference type="GO" id="GO:0045165">
    <property type="term" value="P:cell fate commitment"/>
    <property type="evidence" value="ECO:0007669"/>
    <property type="project" value="UniProtKB-ARBA"/>
</dbReference>
<dbReference type="PROSITE" id="PS50112">
    <property type="entry name" value="PAS"/>
    <property type="match status" value="2"/>
</dbReference>
<dbReference type="GO" id="GO:0005634">
    <property type="term" value="C:nucleus"/>
    <property type="evidence" value="ECO:0007669"/>
    <property type="project" value="UniProtKB-SubCell"/>
</dbReference>
<dbReference type="InterPro" id="IPR035965">
    <property type="entry name" value="PAS-like_dom_sf"/>
</dbReference>
<dbReference type="Pfam" id="PF00989">
    <property type="entry name" value="PAS"/>
    <property type="match status" value="1"/>
</dbReference>
<organism evidence="10 11">
    <name type="scientific">Cimex lectularius</name>
    <name type="common">Bed bug</name>
    <name type="synonym">Acanthia lectularia</name>
    <dbReference type="NCBI Taxonomy" id="79782"/>
    <lineage>
        <taxon>Eukaryota</taxon>
        <taxon>Metazoa</taxon>
        <taxon>Ecdysozoa</taxon>
        <taxon>Arthropoda</taxon>
        <taxon>Hexapoda</taxon>
        <taxon>Insecta</taxon>
        <taxon>Pterygota</taxon>
        <taxon>Neoptera</taxon>
        <taxon>Paraneoptera</taxon>
        <taxon>Hemiptera</taxon>
        <taxon>Heteroptera</taxon>
        <taxon>Panheteroptera</taxon>
        <taxon>Cimicomorpha</taxon>
        <taxon>Cimicidae</taxon>
        <taxon>Cimex</taxon>
    </lineage>
</organism>
<accession>A0A8I6RVT4</accession>
<dbReference type="InterPro" id="IPR013767">
    <property type="entry name" value="PAS_fold"/>
</dbReference>
<dbReference type="FunFam" id="3.30.450.20:FF:000054">
    <property type="entry name" value="Trachealess, isoform D"/>
    <property type="match status" value="1"/>
</dbReference>
<dbReference type="RefSeq" id="XP_014248926.1">
    <property type="nucleotide sequence ID" value="XM_014393440.2"/>
</dbReference>
<dbReference type="OrthoDB" id="6021714at2759"/>
<dbReference type="KEGG" id="clec:106666335"/>
<dbReference type="AlphaFoldDB" id="A0A8I6RVT4"/>
<feature type="region of interest" description="Disordered" evidence="7">
    <location>
        <begin position="211"/>
        <end position="230"/>
    </location>
</feature>
<feature type="region of interest" description="Disordered" evidence="7">
    <location>
        <begin position="706"/>
        <end position="780"/>
    </location>
</feature>
<dbReference type="PANTHER" id="PTHR23043:SF26">
    <property type="entry name" value="PROTEIN TRACHEALESS"/>
    <property type="match status" value="1"/>
</dbReference>
<evidence type="ECO:0000256" key="3">
    <source>
        <dbReference type="ARBA" id="ARBA00023015"/>
    </source>
</evidence>
<name>A0A8I6RVT4_CIMLE</name>
<dbReference type="CTD" id="7200"/>
<evidence type="ECO:0000313" key="11">
    <source>
        <dbReference type="Proteomes" id="UP000494040"/>
    </source>
</evidence>
<evidence type="ECO:0008006" key="12">
    <source>
        <dbReference type="Google" id="ProtNLM"/>
    </source>
</evidence>
<evidence type="ECO:0000313" key="10">
    <source>
        <dbReference type="EnsemblMetazoa" id="XP_014248926.1"/>
    </source>
</evidence>
<keyword evidence="3" id="KW-0805">Transcription regulation</keyword>
<dbReference type="SUPFAM" id="SSF47459">
    <property type="entry name" value="HLH, helix-loop-helix DNA-binding domain"/>
    <property type="match status" value="1"/>
</dbReference>
<comment type="subcellular location">
    <subcellularLocation>
        <location evidence="1">Nucleus</location>
    </subcellularLocation>
</comment>
<evidence type="ECO:0000256" key="7">
    <source>
        <dbReference type="SAM" id="MobiDB-lite"/>
    </source>
</evidence>
<keyword evidence="5" id="KW-0804">Transcription</keyword>
<feature type="region of interest" description="Disordered" evidence="7">
    <location>
        <begin position="441"/>
        <end position="584"/>
    </location>
</feature>
<dbReference type="InterPro" id="IPR011598">
    <property type="entry name" value="bHLH_dom"/>
</dbReference>
<dbReference type="FunFam" id="4.10.280.10:FF:000007">
    <property type="entry name" value="single-minded homolog 1 isoform X1"/>
    <property type="match status" value="1"/>
</dbReference>